<keyword evidence="3" id="KW-1185">Reference proteome</keyword>
<evidence type="ECO:0000313" key="3">
    <source>
        <dbReference type="Proteomes" id="UP000471751"/>
    </source>
</evidence>
<dbReference type="EMBL" id="JAAHBT010000059">
    <property type="protein sequence ID" value="NES09537.1"/>
    <property type="molecule type" value="Genomic_DNA"/>
</dbReference>
<dbReference type="GO" id="GO:0004312">
    <property type="term" value="F:fatty acid synthase activity"/>
    <property type="evidence" value="ECO:0007669"/>
    <property type="project" value="InterPro"/>
</dbReference>
<dbReference type="GO" id="GO:0005835">
    <property type="term" value="C:fatty acid synthase complex"/>
    <property type="evidence" value="ECO:0007669"/>
    <property type="project" value="InterPro"/>
</dbReference>
<comment type="caution">
    <text evidence="2">The sequence shown here is derived from an EMBL/GenBank/DDBJ whole genome shotgun (WGS) entry which is preliminary data.</text>
</comment>
<dbReference type="CDD" id="cd03441">
    <property type="entry name" value="R_hydratase_like"/>
    <property type="match status" value="1"/>
</dbReference>
<reference evidence="2 3" key="1">
    <citation type="submission" date="2020-02" db="EMBL/GenBank/DDBJ databases">
        <title>Broccoli isolated Pseudomonas sp.</title>
        <authorList>
            <person name="Fujikawa T."/>
            <person name="Sawada H."/>
        </authorList>
    </citation>
    <scope>NUCLEOTIDE SEQUENCE [LARGE SCALE GENOMIC DNA]</scope>
    <source>
        <strain evidence="2 3">JCM 32154</strain>
    </source>
</reference>
<feature type="domain" description="MaoC-like" evidence="1">
    <location>
        <begin position="185"/>
        <end position="252"/>
    </location>
</feature>
<dbReference type="GO" id="GO:0006633">
    <property type="term" value="P:fatty acid biosynthetic process"/>
    <property type="evidence" value="ECO:0007669"/>
    <property type="project" value="InterPro"/>
</dbReference>
<accession>A0A6I5RNI2</accession>
<dbReference type="Gene3D" id="3.10.129.10">
    <property type="entry name" value="Hotdog Thioesterase"/>
    <property type="match status" value="1"/>
</dbReference>
<organism evidence="2 3">
    <name type="scientific">Pseudomonas laurentiana</name>
    <dbReference type="NCBI Taxonomy" id="2364649"/>
    <lineage>
        <taxon>Bacteria</taxon>
        <taxon>Pseudomonadati</taxon>
        <taxon>Pseudomonadota</taxon>
        <taxon>Gammaproteobacteria</taxon>
        <taxon>Pseudomonadales</taxon>
        <taxon>Pseudomonadaceae</taxon>
        <taxon>Pseudomonas</taxon>
    </lineage>
</organism>
<dbReference type="SUPFAM" id="SSF54637">
    <property type="entry name" value="Thioesterase/thiol ester dehydrase-isomerase"/>
    <property type="match status" value="2"/>
</dbReference>
<dbReference type="InterPro" id="IPR003965">
    <property type="entry name" value="Fatty_acid_synthase"/>
</dbReference>
<dbReference type="PANTHER" id="PTHR43841">
    <property type="entry name" value="3-HYDROXYACYL-THIOESTER DEHYDRATASE HTDX-RELATED"/>
    <property type="match status" value="1"/>
</dbReference>
<dbReference type="PRINTS" id="PR01483">
    <property type="entry name" value="FASYNTHASE"/>
</dbReference>
<dbReference type="PANTHER" id="PTHR43841:SF1">
    <property type="entry name" value="3-HYDROXYACYL-THIOESTER DEHYDRATASE X"/>
    <property type="match status" value="1"/>
</dbReference>
<proteinExistence type="predicted"/>
<dbReference type="InterPro" id="IPR029069">
    <property type="entry name" value="HotDog_dom_sf"/>
</dbReference>
<dbReference type="Pfam" id="PF01575">
    <property type="entry name" value="MaoC_dehydratas"/>
    <property type="match status" value="1"/>
</dbReference>
<evidence type="ECO:0000259" key="1">
    <source>
        <dbReference type="Pfam" id="PF01575"/>
    </source>
</evidence>
<dbReference type="RefSeq" id="WP_163934101.1">
    <property type="nucleotide sequence ID" value="NZ_BMQU01000006.1"/>
</dbReference>
<protein>
    <submittedName>
        <fullName evidence="2">Acyl dehydratase</fullName>
    </submittedName>
</protein>
<dbReference type="AlphaFoldDB" id="A0A6I5RNI2"/>
<sequence>MGHQWHELSKTAPLPGLYLQAVRKRKISGTTLPITGLHCSLEVNAERLAAYRTLCHFGDDPLLPATWPHVMAFALHLQLLTAPAFPFPLLGLVHLSNSIQVIRPLGGVSRLRFAVRVENLQAHEKGATFDLITEACDSLGLLWSETSRLLCRGVKLPGEPSIEPEADALPLSELTRWYADSTIGRRYARLCGDYNPIHLSALSARLFGFPKAIAHGMWSKAMALAALRGHLPTSGYAIEVSFHKPVRLPSEVILDASPVAPAGQLRLSGHGGLVHMQGTWRTLEAP</sequence>
<gene>
    <name evidence="2" type="ORF">G3O07_07035</name>
</gene>
<dbReference type="Proteomes" id="UP000471751">
    <property type="component" value="Unassembled WGS sequence"/>
</dbReference>
<evidence type="ECO:0000313" key="2">
    <source>
        <dbReference type="EMBL" id="NES09537.1"/>
    </source>
</evidence>
<name>A0A6I5RNI2_9PSED</name>
<dbReference type="InterPro" id="IPR002539">
    <property type="entry name" value="MaoC-like_dom"/>
</dbReference>